<proteinExistence type="inferred from homology"/>
<gene>
    <name evidence="5 10" type="primary">nusG</name>
    <name evidence="10" type="ORF">NO1_1505</name>
</gene>
<comment type="function">
    <text evidence="5 7">Participates in transcription elongation, termination and antitermination.</text>
</comment>
<dbReference type="PANTHER" id="PTHR30265:SF2">
    <property type="entry name" value="TRANSCRIPTION TERMINATION_ANTITERMINATION PROTEIN NUSG"/>
    <property type="match status" value="1"/>
</dbReference>
<dbReference type="SUPFAM" id="SSF50104">
    <property type="entry name" value="Translation proteins SH3-like domain"/>
    <property type="match status" value="1"/>
</dbReference>
<dbReference type="GO" id="GO:0006353">
    <property type="term" value="P:DNA-templated transcription termination"/>
    <property type="evidence" value="ECO:0007669"/>
    <property type="project" value="UniProtKB-UniRule"/>
</dbReference>
<dbReference type="AlphaFoldDB" id="A0A388TEB7"/>
<dbReference type="GO" id="GO:0031564">
    <property type="term" value="P:transcription antitermination"/>
    <property type="evidence" value="ECO:0007669"/>
    <property type="project" value="UniProtKB-UniRule"/>
</dbReference>
<name>A0A388TEB7_TERA1</name>
<dbReference type="InterPro" id="IPR014722">
    <property type="entry name" value="Rib_uL2_dom2"/>
</dbReference>
<dbReference type="SUPFAM" id="SSF82679">
    <property type="entry name" value="N-utilization substance G protein NusG, N-terminal domain"/>
    <property type="match status" value="1"/>
</dbReference>
<dbReference type="NCBIfam" id="TIGR00922">
    <property type="entry name" value="nusG"/>
    <property type="match status" value="1"/>
</dbReference>
<feature type="domain" description="NusG-like N-terminal" evidence="8">
    <location>
        <begin position="35"/>
        <end position="142"/>
    </location>
</feature>
<evidence type="ECO:0000256" key="1">
    <source>
        <dbReference type="ARBA" id="ARBA00022472"/>
    </source>
</evidence>
<evidence type="ECO:0000256" key="6">
    <source>
        <dbReference type="NCBIfam" id="TIGR00922"/>
    </source>
</evidence>
<dbReference type="InterPro" id="IPR008991">
    <property type="entry name" value="Translation_prot_SH3-like_sf"/>
</dbReference>
<comment type="caution">
    <text evidence="10">The sequence shown here is derived from an EMBL/GenBank/DDBJ whole genome shotgun (WGS) entry which is preliminary data.</text>
</comment>
<dbReference type="Pfam" id="PF00467">
    <property type="entry name" value="KOW"/>
    <property type="match status" value="1"/>
</dbReference>
<dbReference type="HAMAP" id="MF_00948">
    <property type="entry name" value="NusG"/>
    <property type="match status" value="1"/>
</dbReference>
<dbReference type="SMART" id="SM00738">
    <property type="entry name" value="NGN"/>
    <property type="match status" value="1"/>
</dbReference>
<keyword evidence="1 5" id="KW-0806">Transcription termination</keyword>
<dbReference type="GO" id="GO:0005829">
    <property type="term" value="C:cytosol"/>
    <property type="evidence" value="ECO:0007669"/>
    <property type="project" value="TreeGrafter"/>
</dbReference>
<keyword evidence="4 5" id="KW-0804">Transcription</keyword>
<protein>
    <recommendedName>
        <fullName evidence="5 6">Transcription termination/antitermination protein NusG</fullName>
    </recommendedName>
</protein>
<comment type="similarity">
    <text evidence="5 7">Belongs to the NusG family.</text>
</comment>
<dbReference type="InterPro" id="IPR005824">
    <property type="entry name" value="KOW"/>
</dbReference>
<keyword evidence="2 5" id="KW-0889">Transcription antitermination</keyword>
<evidence type="ECO:0000259" key="8">
    <source>
        <dbReference type="SMART" id="SM00738"/>
    </source>
</evidence>
<dbReference type="SMART" id="SM00739">
    <property type="entry name" value="KOW"/>
    <property type="match status" value="1"/>
</dbReference>
<evidence type="ECO:0000313" key="11">
    <source>
        <dbReference type="Proteomes" id="UP000269352"/>
    </source>
</evidence>
<dbReference type="EMBL" id="BGZN01000039">
    <property type="protein sequence ID" value="GBR74304.1"/>
    <property type="molecule type" value="Genomic_DNA"/>
</dbReference>
<feature type="domain" description="KOW" evidence="9">
    <location>
        <begin position="154"/>
        <end position="181"/>
    </location>
</feature>
<dbReference type="PRINTS" id="PR00338">
    <property type="entry name" value="NUSGTNSCPFCT"/>
</dbReference>
<dbReference type="FunFam" id="2.30.30.30:FF:000002">
    <property type="entry name" value="Transcription termination/antitermination factor NusG"/>
    <property type="match status" value="1"/>
</dbReference>
<dbReference type="InterPro" id="IPR036735">
    <property type="entry name" value="NGN_dom_sf"/>
</dbReference>
<evidence type="ECO:0000256" key="2">
    <source>
        <dbReference type="ARBA" id="ARBA00022814"/>
    </source>
</evidence>
<evidence type="ECO:0000256" key="4">
    <source>
        <dbReference type="ARBA" id="ARBA00023163"/>
    </source>
</evidence>
<dbReference type="Proteomes" id="UP000269352">
    <property type="component" value="Unassembled WGS sequence"/>
</dbReference>
<keyword evidence="11" id="KW-1185">Reference proteome</keyword>
<dbReference type="GO" id="GO:0006354">
    <property type="term" value="P:DNA-templated transcription elongation"/>
    <property type="evidence" value="ECO:0007669"/>
    <property type="project" value="UniProtKB-UniRule"/>
</dbReference>
<dbReference type="InterPro" id="IPR006645">
    <property type="entry name" value="NGN-like_dom"/>
</dbReference>
<evidence type="ECO:0000259" key="9">
    <source>
        <dbReference type="SMART" id="SM00739"/>
    </source>
</evidence>
<keyword evidence="3 5" id="KW-0805">Transcription regulation</keyword>
<evidence type="ECO:0000256" key="3">
    <source>
        <dbReference type="ARBA" id="ARBA00023015"/>
    </source>
</evidence>
<dbReference type="Pfam" id="PF02357">
    <property type="entry name" value="NusG"/>
    <property type="match status" value="1"/>
</dbReference>
<reference evidence="10 11" key="1">
    <citation type="journal article" date="2019" name="ISME J.">
        <title>Genome analyses of uncultured TG2/ZB3 bacteria in 'Margulisbacteria' specifically attached to ectosymbiotic spirochetes of protists in the termite gut.</title>
        <authorList>
            <person name="Utami Y.D."/>
            <person name="Kuwahara H."/>
            <person name="Igai K."/>
            <person name="Murakami T."/>
            <person name="Sugaya K."/>
            <person name="Morikawa T."/>
            <person name="Nagura Y."/>
            <person name="Yuki M."/>
            <person name="Deevong P."/>
            <person name="Inoue T."/>
            <person name="Kihara K."/>
            <person name="Lo N."/>
            <person name="Yamada A."/>
            <person name="Ohkuma M."/>
            <person name="Hongoh Y."/>
        </authorList>
    </citation>
    <scope>NUCLEOTIDE SEQUENCE [LARGE SCALE GENOMIC DNA]</scope>
    <source>
        <strain evidence="10">NkOx7-01</strain>
    </source>
</reference>
<dbReference type="InterPro" id="IPR043425">
    <property type="entry name" value="NusG-like"/>
</dbReference>
<dbReference type="InterPro" id="IPR001062">
    <property type="entry name" value="Transcrpt_antiterm_NusG"/>
</dbReference>
<dbReference type="Gene3D" id="3.30.70.940">
    <property type="entry name" value="NusG, N-terminal domain"/>
    <property type="match status" value="1"/>
</dbReference>
<accession>A0A388TEB7</accession>
<sequence>MSDLENSNNIEETTLETTQGAAAVPAAVEEAHVARGDWYVLQVFTSFEQKVCSAIEQKISDFNLQDRIFKVLVPEEDVIEVKNGKRYERRKMMFPGYVFVNMEKDDEAWYHLRTVNGVSKFVGAGVPEPLPDKDVLRILNQTGEVTVKPKLEIDFEVGENVKVISGPFRGYAGEIKEVLPEKGAVKVMISIFGRSTSVELDFDQIEKNV</sequence>
<dbReference type="InterPro" id="IPR047050">
    <property type="entry name" value="NGN"/>
</dbReference>
<evidence type="ECO:0000256" key="7">
    <source>
        <dbReference type="RuleBase" id="RU000538"/>
    </source>
</evidence>
<organism evidence="10 11">
    <name type="scientific">Termititenax aidoneus</name>
    <dbReference type="NCBI Taxonomy" id="2218524"/>
    <lineage>
        <taxon>Bacteria</taxon>
        <taxon>Bacillati</taxon>
        <taxon>Candidatus Margulisiibacteriota</taxon>
        <taxon>Candidatus Termititenacia</taxon>
        <taxon>Candidatus Termititenacales</taxon>
        <taxon>Candidatus Termititenacaceae</taxon>
        <taxon>Candidatus Termititenax</taxon>
    </lineage>
</organism>
<dbReference type="Gene3D" id="2.30.30.30">
    <property type="match status" value="1"/>
</dbReference>
<evidence type="ECO:0000313" key="10">
    <source>
        <dbReference type="EMBL" id="GBR74304.1"/>
    </source>
</evidence>
<evidence type="ECO:0000256" key="5">
    <source>
        <dbReference type="HAMAP-Rule" id="MF_00948"/>
    </source>
</evidence>
<dbReference type="CDD" id="cd06091">
    <property type="entry name" value="KOW_NusG"/>
    <property type="match status" value="1"/>
</dbReference>
<dbReference type="PANTHER" id="PTHR30265">
    <property type="entry name" value="RHO-INTERACTING TRANSCRIPTION TERMINATION FACTOR NUSG"/>
    <property type="match status" value="1"/>
</dbReference>
<dbReference type="CDD" id="cd09891">
    <property type="entry name" value="NGN_Bact_1"/>
    <property type="match status" value="1"/>
</dbReference>
<dbReference type="GO" id="GO:0032784">
    <property type="term" value="P:regulation of DNA-templated transcription elongation"/>
    <property type="evidence" value="ECO:0007669"/>
    <property type="project" value="InterPro"/>
</dbReference>